<evidence type="ECO:0008006" key="2">
    <source>
        <dbReference type="Google" id="ProtNLM"/>
    </source>
</evidence>
<comment type="caution">
    <text evidence="1">The sequence shown here is derived from an EMBL/GenBank/DDBJ whole genome shotgun (WGS) entry which is preliminary data.</text>
</comment>
<name>A0A0F9M978_9ZZZZ</name>
<dbReference type="Gene3D" id="3.30.420.240">
    <property type="match status" value="1"/>
</dbReference>
<accession>A0A0F9M978</accession>
<dbReference type="Gene3D" id="3.40.50.300">
    <property type="entry name" value="P-loop containing nucleotide triphosphate hydrolases"/>
    <property type="match status" value="1"/>
</dbReference>
<dbReference type="InterPro" id="IPR027417">
    <property type="entry name" value="P-loop_NTPase"/>
</dbReference>
<gene>
    <name evidence="1" type="ORF">LCGC14_1101780</name>
</gene>
<proteinExistence type="predicted"/>
<sequence length="542" mass="60217">MNILAAIHDNNLFRSYVAGSPDGSLDSWANWLSFLRVLYGLRVPRKADREIVRRFTGRDPAKLSKDGYQEALVLAGRRGGKSKVIALVGAAEAILSGKEKGLSRGEIPMVAILSPTRNQSRIIHTYLRGVFDSTPMLQNEVVEEKREGFTLRNGVEVSVITGDPRKVRGFTLLACIVDEIAMFGFSEEAKINDLELVRAIRPALASTGGRLLLVGTPYASRGYSYHTWKRAYGSDSCDVLCWNAPSILMNPTLSKAVVARAIAEDPIAANVEYCTSPGLFREDVDDFVSRAVVESLVVRGRKELAPRSDIAYAAFADVSGGRHDDAALAIAHLEDRVVILDCLERYKSPHNPYEVVAKMCQTVRRYSLEKMTGDAYSAEWSRVAFQSHGIDYLNASTSHWKKGVAALKKTPKPKSVLYAELLPRLHSAEIELLDDETLITQLSALQRRTRSSGKDQIDHPPGQHDDLANTVAGVATIVTQRKPFEVRSITDPRHDDSDVPAWKQEIDRILADEIELRQYEKDQIERTRNDADDKSIVFGNTL</sequence>
<protein>
    <recommendedName>
        <fullName evidence="2">Terminase large subunit gp17-like C-terminal domain-containing protein</fullName>
    </recommendedName>
</protein>
<evidence type="ECO:0000313" key="1">
    <source>
        <dbReference type="EMBL" id="KKN04015.1"/>
    </source>
</evidence>
<reference evidence="1" key="1">
    <citation type="journal article" date="2015" name="Nature">
        <title>Complex archaea that bridge the gap between prokaryotes and eukaryotes.</title>
        <authorList>
            <person name="Spang A."/>
            <person name="Saw J.H."/>
            <person name="Jorgensen S.L."/>
            <person name="Zaremba-Niedzwiedzka K."/>
            <person name="Martijn J."/>
            <person name="Lind A.E."/>
            <person name="van Eijk R."/>
            <person name="Schleper C."/>
            <person name="Guy L."/>
            <person name="Ettema T.J."/>
        </authorList>
    </citation>
    <scope>NUCLEOTIDE SEQUENCE</scope>
</reference>
<dbReference type="EMBL" id="LAZR01004970">
    <property type="protein sequence ID" value="KKN04015.1"/>
    <property type="molecule type" value="Genomic_DNA"/>
</dbReference>
<dbReference type="AlphaFoldDB" id="A0A0F9M978"/>
<organism evidence="1">
    <name type="scientific">marine sediment metagenome</name>
    <dbReference type="NCBI Taxonomy" id="412755"/>
    <lineage>
        <taxon>unclassified sequences</taxon>
        <taxon>metagenomes</taxon>
        <taxon>ecological metagenomes</taxon>
    </lineage>
</organism>